<gene>
    <name evidence="6" type="ORF">AB8U03_03930</name>
</gene>
<dbReference type="HAMAP" id="MF_00527">
    <property type="entry name" value="3MGH"/>
    <property type="match status" value="1"/>
</dbReference>
<evidence type="ECO:0000256" key="2">
    <source>
        <dbReference type="ARBA" id="ARBA00022763"/>
    </source>
</evidence>
<dbReference type="NCBIfam" id="NF002001">
    <property type="entry name" value="PRK00802.1-1"/>
    <property type="match status" value="1"/>
</dbReference>
<dbReference type="Proteomes" id="UP001564657">
    <property type="component" value="Unassembled WGS sequence"/>
</dbReference>
<dbReference type="SUPFAM" id="SSF50486">
    <property type="entry name" value="FMT C-terminal domain-like"/>
    <property type="match status" value="1"/>
</dbReference>
<dbReference type="PANTHER" id="PTHR10429">
    <property type="entry name" value="DNA-3-METHYLADENINE GLYCOSYLASE"/>
    <property type="match status" value="1"/>
</dbReference>
<dbReference type="PANTHER" id="PTHR10429:SF0">
    <property type="entry name" value="DNA-3-METHYLADENINE GLYCOSYLASE"/>
    <property type="match status" value="1"/>
</dbReference>
<dbReference type="Gene3D" id="3.10.300.10">
    <property type="entry name" value="Methylpurine-DNA glycosylase (MPG)"/>
    <property type="match status" value="1"/>
</dbReference>
<dbReference type="RefSeq" id="WP_369703241.1">
    <property type="nucleotide sequence ID" value="NZ_JBGEWD010000002.1"/>
</dbReference>
<sequence length="203" mass="23024">MKKLQWDFYSKDTLSVAQNLLGKILVHEINGKRLSGRIVETEAYRGITDKAAHSYGGRRTNRTEIMYGTPGFSYVYMIYGMYYCFNIVTEKEDIPEAVLIRALEPLESLDKISLNRYNKSFSSLNKAQIKNLANGPGKLCNALAIGKSENKVDLCNGSLYVAKDDINDFNIKSAKRIGISYAQEAANYPWRFYIENNIYVSAK</sequence>
<organism evidence="6 7">
    <name type="scientific">Clostridium moutaii</name>
    <dbReference type="NCBI Taxonomy" id="3240932"/>
    <lineage>
        <taxon>Bacteria</taxon>
        <taxon>Bacillati</taxon>
        <taxon>Bacillota</taxon>
        <taxon>Clostridia</taxon>
        <taxon>Eubacteriales</taxon>
        <taxon>Clostridiaceae</taxon>
        <taxon>Clostridium</taxon>
    </lineage>
</organism>
<dbReference type="InterPro" id="IPR003180">
    <property type="entry name" value="MPG"/>
</dbReference>
<keyword evidence="3 5" id="KW-0378">Hydrolase</keyword>
<evidence type="ECO:0000256" key="1">
    <source>
        <dbReference type="ARBA" id="ARBA00009232"/>
    </source>
</evidence>
<keyword evidence="2 5" id="KW-0227">DNA damage</keyword>
<dbReference type="EMBL" id="JBGEWD010000002">
    <property type="protein sequence ID" value="MEY7999354.1"/>
    <property type="molecule type" value="Genomic_DNA"/>
</dbReference>
<comment type="caution">
    <text evidence="6">The sequence shown here is derived from an EMBL/GenBank/DDBJ whole genome shotgun (WGS) entry which is preliminary data.</text>
</comment>
<dbReference type="InterPro" id="IPR036995">
    <property type="entry name" value="MPG_sf"/>
</dbReference>
<dbReference type="InterPro" id="IPR011034">
    <property type="entry name" value="Formyl_transferase-like_C_sf"/>
</dbReference>
<dbReference type="GO" id="GO:0016798">
    <property type="term" value="F:hydrolase activity, acting on glycosyl bonds"/>
    <property type="evidence" value="ECO:0007669"/>
    <property type="project" value="UniProtKB-KW"/>
</dbReference>
<keyword evidence="7" id="KW-1185">Reference proteome</keyword>
<name>A0ABV4BKN8_9CLOT</name>
<evidence type="ECO:0000313" key="6">
    <source>
        <dbReference type="EMBL" id="MEY7999354.1"/>
    </source>
</evidence>
<dbReference type="Pfam" id="PF02245">
    <property type="entry name" value="Pur_DNA_glyco"/>
    <property type="match status" value="1"/>
</dbReference>
<keyword evidence="4 5" id="KW-0234">DNA repair</keyword>
<dbReference type="EC" id="3.2.2.-" evidence="5"/>
<accession>A0ABV4BKN8</accession>
<protein>
    <recommendedName>
        <fullName evidence="5">Putative 3-methyladenine DNA glycosylase</fullName>
        <ecNumber evidence="5">3.2.2.-</ecNumber>
    </recommendedName>
</protein>
<evidence type="ECO:0000256" key="5">
    <source>
        <dbReference type="HAMAP-Rule" id="MF_00527"/>
    </source>
</evidence>
<dbReference type="NCBIfam" id="TIGR00567">
    <property type="entry name" value="3mg"/>
    <property type="match status" value="1"/>
</dbReference>
<comment type="similarity">
    <text evidence="1 5">Belongs to the DNA glycosylase MPG family.</text>
</comment>
<evidence type="ECO:0000313" key="7">
    <source>
        <dbReference type="Proteomes" id="UP001564657"/>
    </source>
</evidence>
<keyword evidence="6" id="KW-0326">Glycosidase</keyword>
<proteinExistence type="inferred from homology"/>
<dbReference type="CDD" id="cd00540">
    <property type="entry name" value="AAG"/>
    <property type="match status" value="1"/>
</dbReference>
<evidence type="ECO:0000256" key="4">
    <source>
        <dbReference type="ARBA" id="ARBA00023204"/>
    </source>
</evidence>
<evidence type="ECO:0000256" key="3">
    <source>
        <dbReference type="ARBA" id="ARBA00022801"/>
    </source>
</evidence>
<reference evidence="6 7" key="1">
    <citation type="submission" date="2024-08" db="EMBL/GenBank/DDBJ databases">
        <title>Clostridium lapicellarii sp. nov., and Clostridium renhuaiense sp. nov., two species isolated from the mud in a fermentation cellar used for producing sauce-flavour Chinese liquors.</title>
        <authorList>
            <person name="Yang F."/>
            <person name="Wang H."/>
            <person name="Chen L.Q."/>
            <person name="Zhou N."/>
            <person name="Lu J.J."/>
            <person name="Pu X.X."/>
            <person name="Wan B."/>
            <person name="Wang L."/>
            <person name="Liu S.J."/>
        </authorList>
    </citation>
    <scope>NUCLEOTIDE SEQUENCE [LARGE SCALE GENOMIC DNA]</scope>
    <source>
        <strain evidence="6 7">MT-5</strain>
    </source>
</reference>